<evidence type="ECO:0000256" key="5">
    <source>
        <dbReference type="ARBA" id="ARBA00022692"/>
    </source>
</evidence>
<evidence type="ECO:0000256" key="3">
    <source>
        <dbReference type="ARBA" id="ARBA00022452"/>
    </source>
</evidence>
<comment type="caution">
    <text evidence="15">The sequence shown here is derived from an EMBL/GenBank/DDBJ whole genome shotgun (WGS) entry which is preliminary data.</text>
</comment>
<keyword evidence="7" id="KW-0406">Ion transport</keyword>
<feature type="short sequence motif" description="TonB C-terminal box" evidence="12">
    <location>
        <begin position="208"/>
        <end position="225"/>
    </location>
</feature>
<dbReference type="EMBL" id="NFZW01000023">
    <property type="protein sequence ID" value="RFA33092.1"/>
    <property type="molecule type" value="Genomic_DNA"/>
</dbReference>
<keyword evidence="5 11" id="KW-0812">Transmembrane</keyword>
<feature type="domain" description="TonB-dependent receptor-like beta-barrel" evidence="14">
    <location>
        <begin position="14"/>
        <end position="190"/>
    </location>
</feature>
<organism evidence="15 16">
    <name type="scientific">Alkalilimnicola ehrlichii</name>
    <dbReference type="NCBI Taxonomy" id="351052"/>
    <lineage>
        <taxon>Bacteria</taxon>
        <taxon>Pseudomonadati</taxon>
        <taxon>Pseudomonadota</taxon>
        <taxon>Gammaproteobacteria</taxon>
        <taxon>Chromatiales</taxon>
        <taxon>Ectothiorhodospiraceae</taxon>
        <taxon>Alkalilimnicola</taxon>
    </lineage>
</organism>
<dbReference type="InterPro" id="IPR036942">
    <property type="entry name" value="Beta-barrel_TonB_sf"/>
</dbReference>
<comment type="similarity">
    <text evidence="11">Belongs to the TonB-dependent receptor family.</text>
</comment>
<dbReference type="GO" id="GO:0009279">
    <property type="term" value="C:cell outer membrane"/>
    <property type="evidence" value="ECO:0007669"/>
    <property type="project" value="UniProtKB-SubCell"/>
</dbReference>
<dbReference type="PANTHER" id="PTHR32552:SF81">
    <property type="entry name" value="TONB-DEPENDENT OUTER MEMBRANE RECEPTOR"/>
    <property type="match status" value="1"/>
</dbReference>
<gene>
    <name evidence="15" type="ORF">CAL65_18155</name>
</gene>
<dbReference type="GO" id="GO:0006826">
    <property type="term" value="P:iron ion transport"/>
    <property type="evidence" value="ECO:0007669"/>
    <property type="project" value="UniProtKB-KW"/>
</dbReference>
<reference evidence="16" key="1">
    <citation type="submission" date="2017-05" db="EMBL/GenBank/DDBJ databases">
        <authorList>
            <person name="Sharma S."/>
            <person name="Sidhu C."/>
            <person name="Pinnaka A.K."/>
        </authorList>
    </citation>
    <scope>NUCLEOTIDE SEQUENCE [LARGE SCALE GENOMIC DNA]</scope>
    <source>
        <strain evidence="16">AK93</strain>
    </source>
</reference>
<keyword evidence="10 11" id="KW-0998">Cell outer membrane</keyword>
<dbReference type="Proteomes" id="UP000256763">
    <property type="component" value="Unassembled WGS sequence"/>
</dbReference>
<evidence type="ECO:0000256" key="10">
    <source>
        <dbReference type="ARBA" id="ARBA00023237"/>
    </source>
</evidence>
<evidence type="ECO:0000256" key="11">
    <source>
        <dbReference type="PROSITE-ProRule" id="PRU01360"/>
    </source>
</evidence>
<keyword evidence="8" id="KW-0798">TonB box</keyword>
<protein>
    <recommendedName>
        <fullName evidence="14">TonB-dependent receptor-like beta-barrel domain-containing protein</fullName>
    </recommendedName>
</protein>
<evidence type="ECO:0000256" key="1">
    <source>
        <dbReference type="ARBA" id="ARBA00004571"/>
    </source>
</evidence>
<dbReference type="AlphaFoldDB" id="A0A3E0WJE1"/>
<dbReference type="Gene3D" id="2.40.170.20">
    <property type="entry name" value="TonB-dependent receptor, beta-barrel domain"/>
    <property type="match status" value="1"/>
</dbReference>
<sequence length="225" mass="25546">MRDADLHRGQRGQGGAGFERDLEPQRAVNVEVGLRGFLGDRTQYEVALFAVRTRDEIILVSNMPNEFDNAGSTRRHGVELGLEHFLTDRLSLTTAYTWGEYRFRRFEDAAGNRFDANRLPGLPEHALFAELAWRNQGVYAIVDARAESRVYADNTNTVEVPSHTVVNARLGTTRRSAGVELETFVAINNLANEKYFDNIRVNAWGGRYYEPAPERNFFAGMRARF</sequence>
<keyword evidence="2 11" id="KW-0813">Transport</keyword>
<evidence type="ECO:0000313" key="15">
    <source>
        <dbReference type="EMBL" id="RFA33092.1"/>
    </source>
</evidence>
<keyword evidence="6" id="KW-0408">Iron</keyword>
<accession>A0A3E0WJE1</accession>
<evidence type="ECO:0000256" key="2">
    <source>
        <dbReference type="ARBA" id="ARBA00022448"/>
    </source>
</evidence>
<name>A0A3E0WJE1_9GAMM</name>
<dbReference type="PANTHER" id="PTHR32552">
    <property type="entry name" value="FERRICHROME IRON RECEPTOR-RELATED"/>
    <property type="match status" value="1"/>
</dbReference>
<dbReference type="PROSITE" id="PS52016">
    <property type="entry name" value="TONB_DEPENDENT_REC_3"/>
    <property type="match status" value="1"/>
</dbReference>
<evidence type="ECO:0000256" key="7">
    <source>
        <dbReference type="ARBA" id="ARBA00023065"/>
    </source>
</evidence>
<dbReference type="Pfam" id="PF00593">
    <property type="entry name" value="TonB_dep_Rec_b-barrel"/>
    <property type="match status" value="1"/>
</dbReference>
<evidence type="ECO:0000256" key="13">
    <source>
        <dbReference type="SAM" id="MobiDB-lite"/>
    </source>
</evidence>
<evidence type="ECO:0000256" key="8">
    <source>
        <dbReference type="ARBA" id="ARBA00023077"/>
    </source>
</evidence>
<evidence type="ECO:0000256" key="6">
    <source>
        <dbReference type="ARBA" id="ARBA00023004"/>
    </source>
</evidence>
<evidence type="ECO:0000259" key="14">
    <source>
        <dbReference type="Pfam" id="PF00593"/>
    </source>
</evidence>
<proteinExistence type="inferred from homology"/>
<dbReference type="InterPro" id="IPR010917">
    <property type="entry name" value="TonB_rcpt_CS"/>
</dbReference>
<comment type="subcellular location">
    <subcellularLocation>
        <location evidence="1 11">Cell outer membrane</location>
        <topology evidence="1 11">Multi-pass membrane protein</topology>
    </subcellularLocation>
</comment>
<feature type="region of interest" description="Disordered" evidence="13">
    <location>
        <begin position="1"/>
        <end position="22"/>
    </location>
</feature>
<evidence type="ECO:0000256" key="12">
    <source>
        <dbReference type="PROSITE-ProRule" id="PRU10144"/>
    </source>
</evidence>
<dbReference type="InterPro" id="IPR000531">
    <property type="entry name" value="Beta-barrel_TonB"/>
</dbReference>
<evidence type="ECO:0000313" key="16">
    <source>
        <dbReference type="Proteomes" id="UP000256763"/>
    </source>
</evidence>
<keyword evidence="4" id="KW-0410">Iron transport</keyword>
<keyword evidence="16" id="KW-1185">Reference proteome</keyword>
<evidence type="ECO:0000256" key="9">
    <source>
        <dbReference type="ARBA" id="ARBA00023136"/>
    </source>
</evidence>
<evidence type="ECO:0000256" key="4">
    <source>
        <dbReference type="ARBA" id="ARBA00022496"/>
    </source>
</evidence>
<keyword evidence="9 11" id="KW-0472">Membrane</keyword>
<dbReference type="PROSITE" id="PS01156">
    <property type="entry name" value="TONB_DEPENDENT_REC_2"/>
    <property type="match status" value="1"/>
</dbReference>
<dbReference type="SUPFAM" id="SSF56935">
    <property type="entry name" value="Porins"/>
    <property type="match status" value="1"/>
</dbReference>
<dbReference type="InterPro" id="IPR039426">
    <property type="entry name" value="TonB-dep_rcpt-like"/>
</dbReference>
<keyword evidence="3 11" id="KW-1134">Transmembrane beta strand</keyword>